<evidence type="ECO:0000259" key="1">
    <source>
        <dbReference type="PROSITE" id="PS51186"/>
    </source>
</evidence>
<evidence type="ECO:0000313" key="3">
    <source>
        <dbReference type="Proteomes" id="UP000295217"/>
    </source>
</evidence>
<dbReference type="Gene3D" id="3.40.630.30">
    <property type="match status" value="1"/>
</dbReference>
<dbReference type="EMBL" id="SMLB01000002">
    <property type="protein sequence ID" value="TDD72642.1"/>
    <property type="molecule type" value="Genomic_DNA"/>
</dbReference>
<dbReference type="Proteomes" id="UP000295217">
    <property type="component" value="Unassembled WGS sequence"/>
</dbReference>
<dbReference type="CDD" id="cd04301">
    <property type="entry name" value="NAT_SF"/>
    <property type="match status" value="1"/>
</dbReference>
<gene>
    <name evidence="2" type="ORF">E1262_01930</name>
</gene>
<protein>
    <submittedName>
        <fullName evidence="2">N-acetyltransferase</fullName>
    </submittedName>
</protein>
<proteinExistence type="predicted"/>
<feature type="domain" description="N-acetyltransferase" evidence="1">
    <location>
        <begin position="1"/>
        <end position="54"/>
    </location>
</feature>
<dbReference type="PROSITE" id="PS51186">
    <property type="entry name" value="GNAT"/>
    <property type="match status" value="1"/>
</dbReference>
<accession>A0A4R5AQL3</accession>
<dbReference type="Pfam" id="PF13508">
    <property type="entry name" value="Acetyltransf_7"/>
    <property type="match status" value="1"/>
</dbReference>
<name>A0A4R5AQL3_9ACTN</name>
<keyword evidence="2" id="KW-0808">Transferase</keyword>
<dbReference type="AlphaFoldDB" id="A0A4R5AQL3"/>
<dbReference type="SUPFAM" id="SSF55729">
    <property type="entry name" value="Acyl-CoA N-acyltransferases (Nat)"/>
    <property type="match status" value="1"/>
</dbReference>
<dbReference type="OrthoDB" id="70840at2"/>
<keyword evidence="3" id="KW-1185">Reference proteome</keyword>
<organism evidence="2 3">
    <name type="scientific">Jiangella aurantiaca</name>
    <dbReference type="NCBI Taxonomy" id="2530373"/>
    <lineage>
        <taxon>Bacteria</taxon>
        <taxon>Bacillati</taxon>
        <taxon>Actinomycetota</taxon>
        <taxon>Actinomycetes</taxon>
        <taxon>Jiangellales</taxon>
        <taxon>Jiangellaceae</taxon>
        <taxon>Jiangella</taxon>
    </lineage>
</organism>
<dbReference type="InterPro" id="IPR016181">
    <property type="entry name" value="Acyl_CoA_acyltransferase"/>
</dbReference>
<evidence type="ECO:0000313" key="2">
    <source>
        <dbReference type="EMBL" id="TDD72642.1"/>
    </source>
</evidence>
<dbReference type="InterPro" id="IPR000182">
    <property type="entry name" value="GNAT_dom"/>
</dbReference>
<comment type="caution">
    <text evidence="2">The sequence shown here is derived from an EMBL/GenBank/DDBJ whole genome shotgun (WGS) entry which is preliminary data.</text>
</comment>
<reference evidence="2 3" key="1">
    <citation type="submission" date="2019-02" db="EMBL/GenBank/DDBJ databases">
        <title>Draft genome sequences of novel Actinobacteria.</title>
        <authorList>
            <person name="Sahin N."/>
            <person name="Ay H."/>
            <person name="Saygin H."/>
        </authorList>
    </citation>
    <scope>NUCLEOTIDE SEQUENCE [LARGE SCALE GENOMIC DNA]</scope>
    <source>
        <strain evidence="2 3">8K307</strain>
    </source>
</reference>
<dbReference type="GO" id="GO:0016747">
    <property type="term" value="F:acyltransferase activity, transferring groups other than amino-acyl groups"/>
    <property type="evidence" value="ECO:0007669"/>
    <property type="project" value="InterPro"/>
</dbReference>
<sequence length="54" mass="5607">MVVARFGDGDPVGVGALKPADDATAEVRRMYVRPAARGLGVGRAILAQLVADTR</sequence>